<evidence type="ECO:0000259" key="1">
    <source>
        <dbReference type="Pfam" id="PF14111"/>
    </source>
</evidence>
<dbReference type="Pfam" id="PF14111">
    <property type="entry name" value="DUF4283"/>
    <property type="match status" value="1"/>
</dbReference>
<dbReference type="InterPro" id="IPR025558">
    <property type="entry name" value="DUF4283"/>
</dbReference>
<dbReference type="Gramene" id="BGIOSGA033949-TA">
    <property type="protein sequence ID" value="BGIOSGA033949-PA"/>
    <property type="gene ID" value="BGIOSGA033949"/>
</dbReference>
<keyword evidence="3" id="KW-1185">Reference proteome</keyword>
<dbReference type="EMBL" id="CM000136">
    <property type="protein sequence ID" value="EAY81019.1"/>
    <property type="molecule type" value="Genomic_DNA"/>
</dbReference>
<dbReference type="OMA" id="LETPWLA"/>
<protein>
    <recommendedName>
        <fullName evidence="1">DUF4283 domain-containing protein</fullName>
    </recommendedName>
</protein>
<gene>
    <name evidence="2" type="ORF">OsI_36203</name>
</gene>
<evidence type="ECO:0000313" key="3">
    <source>
        <dbReference type="Proteomes" id="UP000007015"/>
    </source>
</evidence>
<dbReference type="STRING" id="39946.A2ZEI5"/>
<sequence>MAVVDDGGEQGIISEIITRPKLSNDVLADRQLVLAMEPTLTEAIHQDGMQEHTARVQVGGTSNQGPAGLTEGEIVEEEEDAVEVVIEEEEVKKVGQWTILARFYSLKFPNVVALSEDMRRAWRIRAEMSYKSLKDNLFIITFSMKGDYNFVLQGGPWLHRGDASLIADFDGLTSPSMVPLETVPI</sequence>
<dbReference type="HOGENOM" id="CLU_1689615_0_0_1"/>
<reference evidence="2 3" key="1">
    <citation type="journal article" date="2005" name="PLoS Biol.">
        <title>The genomes of Oryza sativa: a history of duplications.</title>
        <authorList>
            <person name="Yu J."/>
            <person name="Wang J."/>
            <person name="Lin W."/>
            <person name="Li S."/>
            <person name="Li H."/>
            <person name="Zhou J."/>
            <person name="Ni P."/>
            <person name="Dong W."/>
            <person name="Hu S."/>
            <person name="Zeng C."/>
            <person name="Zhang J."/>
            <person name="Zhang Y."/>
            <person name="Li R."/>
            <person name="Xu Z."/>
            <person name="Li S."/>
            <person name="Li X."/>
            <person name="Zheng H."/>
            <person name="Cong L."/>
            <person name="Lin L."/>
            <person name="Yin J."/>
            <person name="Geng J."/>
            <person name="Li G."/>
            <person name="Shi J."/>
            <person name="Liu J."/>
            <person name="Lv H."/>
            <person name="Li J."/>
            <person name="Wang J."/>
            <person name="Deng Y."/>
            <person name="Ran L."/>
            <person name="Shi X."/>
            <person name="Wang X."/>
            <person name="Wu Q."/>
            <person name="Li C."/>
            <person name="Ren X."/>
            <person name="Wang J."/>
            <person name="Wang X."/>
            <person name="Li D."/>
            <person name="Liu D."/>
            <person name="Zhang X."/>
            <person name="Ji Z."/>
            <person name="Zhao W."/>
            <person name="Sun Y."/>
            <person name="Zhang Z."/>
            <person name="Bao J."/>
            <person name="Han Y."/>
            <person name="Dong L."/>
            <person name="Ji J."/>
            <person name="Chen P."/>
            <person name="Wu S."/>
            <person name="Liu J."/>
            <person name="Xiao Y."/>
            <person name="Bu D."/>
            <person name="Tan J."/>
            <person name="Yang L."/>
            <person name="Ye C."/>
            <person name="Zhang J."/>
            <person name="Xu J."/>
            <person name="Zhou Y."/>
            <person name="Yu Y."/>
            <person name="Zhang B."/>
            <person name="Zhuang S."/>
            <person name="Wei H."/>
            <person name="Liu B."/>
            <person name="Lei M."/>
            <person name="Yu H."/>
            <person name="Li Y."/>
            <person name="Xu H."/>
            <person name="Wei S."/>
            <person name="He X."/>
            <person name="Fang L."/>
            <person name="Zhang Z."/>
            <person name="Zhang Y."/>
            <person name="Huang X."/>
            <person name="Su Z."/>
            <person name="Tong W."/>
            <person name="Li J."/>
            <person name="Tong Z."/>
            <person name="Li S."/>
            <person name="Ye J."/>
            <person name="Wang L."/>
            <person name="Fang L."/>
            <person name="Lei T."/>
            <person name="Chen C."/>
            <person name="Chen H."/>
            <person name="Xu Z."/>
            <person name="Li H."/>
            <person name="Huang H."/>
            <person name="Zhang F."/>
            <person name="Xu H."/>
            <person name="Li N."/>
            <person name="Zhao C."/>
            <person name="Li S."/>
            <person name="Dong L."/>
            <person name="Huang Y."/>
            <person name="Li L."/>
            <person name="Xi Y."/>
            <person name="Qi Q."/>
            <person name="Li W."/>
            <person name="Zhang B."/>
            <person name="Hu W."/>
            <person name="Zhang Y."/>
            <person name="Tian X."/>
            <person name="Jiao Y."/>
            <person name="Liang X."/>
            <person name="Jin J."/>
            <person name="Gao L."/>
            <person name="Zheng W."/>
            <person name="Hao B."/>
            <person name="Liu S."/>
            <person name="Wang W."/>
            <person name="Yuan L."/>
            <person name="Cao M."/>
            <person name="McDermott J."/>
            <person name="Samudrala R."/>
            <person name="Wang J."/>
            <person name="Wong G.K."/>
            <person name="Yang H."/>
        </authorList>
    </citation>
    <scope>NUCLEOTIDE SEQUENCE [LARGE SCALE GENOMIC DNA]</scope>
    <source>
        <strain evidence="3">cv. 93-11</strain>
    </source>
</reference>
<name>A2ZEI5_ORYSI</name>
<organism evidence="2 3">
    <name type="scientific">Oryza sativa subsp. indica</name>
    <name type="common">Rice</name>
    <dbReference type="NCBI Taxonomy" id="39946"/>
    <lineage>
        <taxon>Eukaryota</taxon>
        <taxon>Viridiplantae</taxon>
        <taxon>Streptophyta</taxon>
        <taxon>Embryophyta</taxon>
        <taxon>Tracheophyta</taxon>
        <taxon>Spermatophyta</taxon>
        <taxon>Magnoliopsida</taxon>
        <taxon>Liliopsida</taxon>
        <taxon>Poales</taxon>
        <taxon>Poaceae</taxon>
        <taxon>BOP clade</taxon>
        <taxon>Oryzoideae</taxon>
        <taxon>Oryzeae</taxon>
        <taxon>Oryzinae</taxon>
        <taxon>Oryza</taxon>
        <taxon>Oryza sativa</taxon>
    </lineage>
</organism>
<accession>A2ZEI5</accession>
<dbReference type="AlphaFoldDB" id="A2ZEI5"/>
<feature type="domain" description="DUF4283" evidence="1">
    <location>
        <begin position="96"/>
        <end position="160"/>
    </location>
</feature>
<evidence type="ECO:0000313" key="2">
    <source>
        <dbReference type="EMBL" id="EAY81019.1"/>
    </source>
</evidence>
<proteinExistence type="predicted"/>
<dbReference type="Proteomes" id="UP000007015">
    <property type="component" value="Chromosome 11"/>
</dbReference>